<sequence length="1049" mass="115130">MKDDRAETELLDALLSEPTIKFGNLMNVIESFERARGSELFFNSNERERTQAFFNKCANDETPKDNAIQIIKMLQMEADRMTSESEGNQDKSDDSIKEVFGDKLKHGKEDDDTKNAPPSSFKDLQERRRTSNEYRIRGMNDNSSSDGSEMDVEESLLVNEKEPLGGDLSVVSQGDEAETSRPTSRLEKRSASRLSINTNIPTTPEHLARHRAKTAQGVSFPTERILSPPSATFTSGIPRASRRSDPSRPAVVQPVASGSRGTAPPSSFAFGSPGKTKSGRARSGSADGSTRIGQPAPGASFGMGVGYSTGIGGISRPPSVARSRRESQETIVDGDMVFDKHERHSTSNRSQPGLNRPRPPRQTSAQRKQPLPFPRSSSGSSPATPGSPDLKEMKLPDVSLLDDQSFVGELTQTAEEYEPGIVQAEADISRMGRGSIADTTMDLNAGMASIDDGYNMYGMDYGEGVGGRRRKISGERMKRISTDSTSSMVIRAKVDRLEGENQELNNKNRVLEDKLTAQGNDNETMQGRMLDLENNLRDETTEKKRLEREIKAKDRENQTALTELEHKLSTTQEQLRDLKSALASSTSTNNKLKDEVQDLTRAIRDKEDEISNLMSDLSELKEDKDSLARDLQDLSQRYDQNTTQLDSMRQHNRELKQQLQQQDELQETISNLNQEVGDLRLRLSHSHARGGTETSAFGAGDAGLGGGAGGMTARAKRSLATELGDGLDEEDDEEEQEAAIGGREEHVQGEDGVTTIYHTTTVRRVVRPRTTSQQQTYKADQPAIAEEIHHTDRTISYTDRSTSPPPSRAMADAFSQTDESHNLGAMLPPYTPRPESEIVSSAIEKVHPKLVPLTDSGSGSDLAVSDHGHGHGRADDTANGTLEDMAKIAQMYAGLCAEVGVRCEVLEEALKVRQEQVIGRLSEEREKGPAGSALSTESDPTEAEVQSEVVFKTNLDSEVVVSSQNQDNSEVKRKSGTLSWIKTICLVLPAVILGWMLAQEYAPPSQDSFARYLLLHIMARGSMPDGFLQGSMVDRDMGGERVVWGRVPI</sequence>
<evidence type="ECO:0000313" key="5">
    <source>
        <dbReference type="Proteomes" id="UP000812966"/>
    </source>
</evidence>
<feature type="compositionally biased region" description="Gly residues" evidence="3">
    <location>
        <begin position="301"/>
        <end position="313"/>
    </location>
</feature>
<feature type="compositionally biased region" description="Basic and acidic residues" evidence="3">
    <location>
        <begin position="104"/>
        <end position="114"/>
    </location>
</feature>
<comment type="subcellular location">
    <subcellularLocation>
        <location evidence="1">Endomembrane system</location>
        <topology evidence="1">Peripheral membrane protein</topology>
    </subcellularLocation>
</comment>
<dbReference type="InterPro" id="IPR051952">
    <property type="entry name" value="Golgi-autophagy_related"/>
</dbReference>
<feature type="region of interest" description="Disordered" evidence="3">
    <location>
        <begin position="922"/>
        <end position="943"/>
    </location>
</feature>
<feature type="compositionally biased region" description="Polar residues" evidence="3">
    <location>
        <begin position="192"/>
        <end position="202"/>
    </location>
</feature>
<dbReference type="PANTHER" id="PTHR23157:SF25">
    <property type="entry name" value="GRIP AND COILED-COIL DOMAIN-CONTAINING PROTEIN 1"/>
    <property type="match status" value="1"/>
</dbReference>
<protein>
    <submittedName>
        <fullName evidence="4">Uncharacterized protein</fullName>
    </submittedName>
</protein>
<keyword evidence="2" id="KW-0175">Coiled coil</keyword>
<dbReference type="GO" id="GO:0005794">
    <property type="term" value="C:Golgi apparatus"/>
    <property type="evidence" value="ECO:0007669"/>
    <property type="project" value="TreeGrafter"/>
</dbReference>
<feature type="compositionally biased region" description="Basic and acidic residues" evidence="3">
    <location>
        <begin position="123"/>
        <end position="138"/>
    </location>
</feature>
<gene>
    <name evidence="4" type="ORF">FFLO_01008</name>
</gene>
<evidence type="ECO:0000256" key="1">
    <source>
        <dbReference type="ARBA" id="ARBA00004184"/>
    </source>
</evidence>
<dbReference type="EMBL" id="JABELV010000012">
    <property type="protein sequence ID" value="KAG7571044.1"/>
    <property type="molecule type" value="Genomic_DNA"/>
</dbReference>
<keyword evidence="5" id="KW-1185">Reference proteome</keyword>
<comment type="caution">
    <text evidence="4">The sequence shown here is derived from an EMBL/GenBank/DDBJ whole genome shotgun (WGS) entry which is preliminary data.</text>
</comment>
<feature type="compositionally biased region" description="Basic and acidic residues" evidence="3">
    <location>
        <begin position="864"/>
        <end position="876"/>
    </location>
</feature>
<dbReference type="Gene3D" id="1.10.287.1490">
    <property type="match status" value="1"/>
</dbReference>
<proteinExistence type="predicted"/>
<feature type="region of interest" description="Disordered" evidence="3">
    <location>
        <begin position="104"/>
        <end position="393"/>
    </location>
</feature>
<dbReference type="PANTHER" id="PTHR23157">
    <property type="entry name" value="GRIP AND COILED-COIL DOMAIN-CONTAINING PROTEIN 1"/>
    <property type="match status" value="1"/>
</dbReference>
<feature type="compositionally biased region" description="Acidic residues" evidence="3">
    <location>
        <begin position="725"/>
        <end position="737"/>
    </location>
</feature>
<reference evidence="4" key="1">
    <citation type="submission" date="2020-04" db="EMBL/GenBank/DDBJ databases">
        <title>Analysis of mating type loci in Filobasidium floriforme.</title>
        <authorList>
            <person name="Nowrousian M."/>
        </authorList>
    </citation>
    <scope>NUCLEOTIDE SEQUENCE</scope>
    <source>
        <strain evidence="4">CBS 6242</strain>
    </source>
</reference>
<dbReference type="SUPFAM" id="SSF57997">
    <property type="entry name" value="Tropomyosin"/>
    <property type="match status" value="1"/>
</dbReference>
<evidence type="ECO:0000256" key="2">
    <source>
        <dbReference type="SAM" id="Coils"/>
    </source>
</evidence>
<evidence type="ECO:0000313" key="4">
    <source>
        <dbReference type="EMBL" id="KAG7571044.1"/>
    </source>
</evidence>
<evidence type="ECO:0000256" key="3">
    <source>
        <dbReference type="SAM" id="MobiDB-lite"/>
    </source>
</evidence>
<feature type="compositionally biased region" description="Low complexity" evidence="3">
    <location>
        <begin position="374"/>
        <end position="388"/>
    </location>
</feature>
<dbReference type="Proteomes" id="UP000812966">
    <property type="component" value="Unassembled WGS sequence"/>
</dbReference>
<feature type="region of interest" description="Disordered" evidence="3">
    <location>
        <begin position="723"/>
        <end position="747"/>
    </location>
</feature>
<accession>A0A8K0NV85</accession>
<feature type="region of interest" description="Disordered" evidence="3">
    <location>
        <begin position="851"/>
        <end position="878"/>
    </location>
</feature>
<dbReference type="AlphaFoldDB" id="A0A8K0NV85"/>
<name>A0A8K0NV85_9TREE</name>
<organism evidence="4 5">
    <name type="scientific">Filobasidium floriforme</name>
    <dbReference type="NCBI Taxonomy" id="5210"/>
    <lineage>
        <taxon>Eukaryota</taxon>
        <taxon>Fungi</taxon>
        <taxon>Dikarya</taxon>
        <taxon>Basidiomycota</taxon>
        <taxon>Agaricomycotina</taxon>
        <taxon>Tremellomycetes</taxon>
        <taxon>Filobasidiales</taxon>
        <taxon>Filobasidiaceae</taxon>
        <taxon>Filobasidium</taxon>
    </lineage>
</organism>
<feature type="coiled-coil region" evidence="2">
    <location>
        <begin position="487"/>
        <end position="682"/>
    </location>
</feature>